<keyword evidence="2" id="KW-1185">Reference proteome</keyword>
<name>A0ACB8DX77_DERSI</name>
<dbReference type="Proteomes" id="UP000821865">
    <property type="component" value="Chromosome 1"/>
</dbReference>
<evidence type="ECO:0000313" key="1">
    <source>
        <dbReference type="EMBL" id="KAH7979042.1"/>
    </source>
</evidence>
<gene>
    <name evidence="1" type="ORF">HPB49_007892</name>
</gene>
<sequence>MPLVGSHGDGATGKLVTTQSSVSGRRRQDKIDGEIGRIIPVFDFDEHKKNDSSERSVNSSLDTRSVPSQKGLSHSTELTVSPARDEMRGLNESKREDVTPLHFTGAAGQKTAAVGADVKTRRVEVDKPESLFNGSDSTEPPAGGTSTNEVSELSRSVSTVADDRMSVALSGSNITTLTSNMSIIASRNNILSSASSLPEKSTTASDSMPIVVSSSPMDMVSNGSRNLPTLSTIENEKTVNKDIEENEAISRSAQNKSNDFGSADIVPEPITVTKQRESETQPVPSTGGKLQDNIILDIGNQPSKDEAALKNISSGQPANGTRTMVVRTNRETVASAGSNTSLADNITEHNENHVETEVTSTTDSQSNKKYGGLLNVGFVPENASRADSSPLNLFPDEGAQPSAQPSSSSNDSFSVVQIMNGAKHKEKKEALDAKNNFTIQALTTTNGMHEERTWTKQRVAEDHRVEHISREYLSTVSKATTGFDAMSDGGNTLMSSGSTNTVSRLLGSKPLTEPNASGSPHDVGRSGEGVGSKTEVQETPFSSHETPGSSPSAVESSLSLSGKVTPSQMSSHRTRRRIRMSRRGRYRKRLITKTATVEKSTAPTTLENTEQTRNRYPPIKHAKKKHHAKPTPAAKLSSEYGNSEADKRHLQSKSSKEGSYDTSENAGEAKLNTERDGENGLSTTAGSYKRKIKAVEITHRHGLDEKREVTVTKNPKSISPSENIRIPVIANKSKNDSELSSDRVNDTDTLDDTYQHAGMNIWKIPKDVSGLQKEHPGHKRKPRPRDNRRLPPRLIPKHAALTRPPYKAPIEWSAERKRPAFATSSISLLKTTLVAASVSSLSSMSLSQVSIKTTASPGMANEALEASNNSRNHAPMIRTFSHELNDTDLNATETSGGNVSANLGRELKDLRPLSFNSSIEQTNETGSTTVTSLGKEASAQTTTATVVTLVPVEDSATAVRCPTADCMEEGGRLRAFTDLTQKPCTNFYEFACSGWVRSHPYPPNRKKVSVDDLVVQVTEQKTMEFIYENALDHATYTDPLLHNVVKIFQGCSDKSFLMRNPAMALQAALDDVRLTDWPYDEEPMDVEVPEVIAFAARKLAVHPFFAPSLETDSTTGSGWVFVFREPKAVIPEDAYVAGDVVVTYQKLVTKAMSLVNSDKNIQALAEPVLDVDQEVYKMAEKSRRLTDYTREHHRKSLPHLDKRREFDVGSFLSTLVDGITVLDSEVEFVIPTATFLEDVQNITIAFEKNVLLNYIGFRAVLALSPLLPHNDGRDLAHLQFAREIPTRTPAKRWRFCLRLLEAVYKLPLLQLQVDSFEKKDNFHTINRTMELLKKHLFRTVRNSSRFGQSQRQAIIAKLRDLKVQSFSSHFIGDSEVRERHYHGVPDVDPSNVLTDYVQTLNIFLKNYWSYYGSLGPQFRWHGSIFDTAATYNHFENTLYIPPSLFMEDVKYNTYHSPLYFPRSGRRIMEGLYSMLEREASFFGPHNEVVKTSSWDYTTTDGYLSLRGCLKEQFRKAAMPHLVPGLTSALQPSRPLRQDVKDNAIINVVLEAFKETMQDFGYKPGLFILPGFAETSMDQLFFLLYGTSQCEVTSQEAALADEIISASHPRRYRVNHALQNSRIFSDAFMCANNTDMNPKNKCKVW</sequence>
<proteinExistence type="predicted"/>
<comment type="caution">
    <text evidence="1">The sequence shown here is derived from an EMBL/GenBank/DDBJ whole genome shotgun (WGS) entry which is preliminary data.</text>
</comment>
<reference evidence="1" key="1">
    <citation type="submission" date="2020-05" db="EMBL/GenBank/DDBJ databases">
        <title>Large-scale comparative analyses of tick genomes elucidate their genetic diversity and vector capacities.</title>
        <authorList>
            <person name="Jia N."/>
            <person name="Wang J."/>
            <person name="Shi W."/>
            <person name="Du L."/>
            <person name="Sun Y."/>
            <person name="Zhan W."/>
            <person name="Jiang J."/>
            <person name="Wang Q."/>
            <person name="Zhang B."/>
            <person name="Ji P."/>
            <person name="Sakyi L.B."/>
            <person name="Cui X."/>
            <person name="Yuan T."/>
            <person name="Jiang B."/>
            <person name="Yang W."/>
            <person name="Lam T.T.-Y."/>
            <person name="Chang Q."/>
            <person name="Ding S."/>
            <person name="Wang X."/>
            <person name="Zhu J."/>
            <person name="Ruan X."/>
            <person name="Zhao L."/>
            <person name="Wei J."/>
            <person name="Que T."/>
            <person name="Du C."/>
            <person name="Cheng J."/>
            <person name="Dai P."/>
            <person name="Han X."/>
            <person name="Huang E."/>
            <person name="Gao Y."/>
            <person name="Liu J."/>
            <person name="Shao H."/>
            <person name="Ye R."/>
            <person name="Li L."/>
            <person name="Wei W."/>
            <person name="Wang X."/>
            <person name="Wang C."/>
            <person name="Yang T."/>
            <person name="Huo Q."/>
            <person name="Li W."/>
            <person name="Guo W."/>
            <person name="Chen H."/>
            <person name="Zhou L."/>
            <person name="Ni X."/>
            <person name="Tian J."/>
            <person name="Zhou Y."/>
            <person name="Sheng Y."/>
            <person name="Liu T."/>
            <person name="Pan Y."/>
            <person name="Xia L."/>
            <person name="Li J."/>
            <person name="Zhao F."/>
            <person name="Cao W."/>
        </authorList>
    </citation>
    <scope>NUCLEOTIDE SEQUENCE</scope>
    <source>
        <strain evidence="1">Dsil-2018</strain>
    </source>
</reference>
<evidence type="ECO:0000313" key="2">
    <source>
        <dbReference type="Proteomes" id="UP000821865"/>
    </source>
</evidence>
<organism evidence="1 2">
    <name type="scientific">Dermacentor silvarum</name>
    <name type="common">Tick</name>
    <dbReference type="NCBI Taxonomy" id="543639"/>
    <lineage>
        <taxon>Eukaryota</taxon>
        <taxon>Metazoa</taxon>
        <taxon>Ecdysozoa</taxon>
        <taxon>Arthropoda</taxon>
        <taxon>Chelicerata</taxon>
        <taxon>Arachnida</taxon>
        <taxon>Acari</taxon>
        <taxon>Parasitiformes</taxon>
        <taxon>Ixodida</taxon>
        <taxon>Ixodoidea</taxon>
        <taxon>Ixodidae</taxon>
        <taxon>Rhipicephalinae</taxon>
        <taxon>Dermacentor</taxon>
    </lineage>
</organism>
<accession>A0ACB8DX77</accession>
<dbReference type="EMBL" id="CM023470">
    <property type="protein sequence ID" value="KAH7979042.1"/>
    <property type="molecule type" value="Genomic_DNA"/>
</dbReference>
<protein>
    <submittedName>
        <fullName evidence="1">Uncharacterized protein</fullName>
    </submittedName>
</protein>